<feature type="transmembrane region" description="Helical" evidence="1">
    <location>
        <begin position="251"/>
        <end position="270"/>
    </location>
</feature>
<accession>A0ABX0VBJ6</accession>
<feature type="transmembrane region" description="Helical" evidence="1">
    <location>
        <begin position="35"/>
        <end position="58"/>
    </location>
</feature>
<keyword evidence="3" id="KW-1185">Reference proteome</keyword>
<dbReference type="RefSeq" id="WP_167672241.1">
    <property type="nucleotide sequence ID" value="NZ_JAATJS010000002.1"/>
</dbReference>
<feature type="transmembrane region" description="Helical" evidence="1">
    <location>
        <begin position="389"/>
        <end position="409"/>
    </location>
</feature>
<feature type="transmembrane region" description="Helical" evidence="1">
    <location>
        <begin position="353"/>
        <end position="377"/>
    </location>
</feature>
<evidence type="ECO:0000313" key="3">
    <source>
        <dbReference type="Proteomes" id="UP000707352"/>
    </source>
</evidence>
<feature type="transmembrane region" description="Helical" evidence="1">
    <location>
        <begin position="322"/>
        <end position="341"/>
    </location>
</feature>
<dbReference type="InterPro" id="IPR025291">
    <property type="entry name" value="DUF4153"/>
</dbReference>
<keyword evidence="1" id="KW-0472">Membrane</keyword>
<evidence type="ECO:0000313" key="2">
    <source>
        <dbReference type="EMBL" id="NIX76355.1"/>
    </source>
</evidence>
<proteinExistence type="predicted"/>
<feature type="transmembrane region" description="Helical" evidence="1">
    <location>
        <begin position="70"/>
        <end position="93"/>
    </location>
</feature>
<reference evidence="2 3" key="1">
    <citation type="submission" date="2020-03" db="EMBL/GenBank/DDBJ databases">
        <title>The genome sequence of Microvirga sp. c23x22.</title>
        <authorList>
            <person name="Zhang X."/>
        </authorList>
    </citation>
    <scope>NUCLEOTIDE SEQUENCE [LARGE SCALE GENOMIC DNA]</scope>
    <source>
        <strain evidence="3">c23x22</strain>
    </source>
</reference>
<gene>
    <name evidence="2" type="ORF">HB375_06955</name>
</gene>
<name>A0ABX0VBJ6_9HYPH</name>
<comment type="caution">
    <text evidence="2">The sequence shown here is derived from an EMBL/GenBank/DDBJ whole genome shotgun (WGS) entry which is preliminary data.</text>
</comment>
<protein>
    <submittedName>
        <fullName evidence="2">DUF4173 domain-containing protein</fullName>
    </submittedName>
</protein>
<dbReference type="EMBL" id="JAATJS010000002">
    <property type="protein sequence ID" value="NIX76355.1"/>
    <property type="molecule type" value="Genomic_DNA"/>
</dbReference>
<keyword evidence="1" id="KW-1133">Transmembrane helix</keyword>
<keyword evidence="1" id="KW-0812">Transmembrane</keyword>
<feature type="transmembrane region" description="Helical" evidence="1">
    <location>
        <begin position="195"/>
        <end position="214"/>
    </location>
</feature>
<feature type="transmembrane region" description="Helical" evidence="1">
    <location>
        <begin position="154"/>
        <end position="175"/>
    </location>
</feature>
<organism evidence="2 3">
    <name type="scientific">Microvirga terricola</name>
    <dbReference type="NCBI Taxonomy" id="2719797"/>
    <lineage>
        <taxon>Bacteria</taxon>
        <taxon>Pseudomonadati</taxon>
        <taxon>Pseudomonadota</taxon>
        <taxon>Alphaproteobacteria</taxon>
        <taxon>Hyphomicrobiales</taxon>
        <taxon>Methylobacteriaceae</taxon>
        <taxon>Microvirga</taxon>
    </lineage>
</organism>
<evidence type="ECO:0000256" key="1">
    <source>
        <dbReference type="SAM" id="Phobius"/>
    </source>
</evidence>
<dbReference type="Proteomes" id="UP000707352">
    <property type="component" value="Unassembled WGS sequence"/>
</dbReference>
<feature type="transmembrane region" description="Helical" evidence="1">
    <location>
        <begin position="290"/>
        <end position="310"/>
    </location>
</feature>
<dbReference type="Pfam" id="PF13687">
    <property type="entry name" value="DUF4153"/>
    <property type="match status" value="1"/>
</dbReference>
<sequence length="509" mass="56122">MTAALNADTTIPPHSRFSSKLAIAAAIAAIGDRLFYGHAAGLSLVLFLTLLATGSFLMRPQPSERRNVRTAAPILLLALLPLVEATGMIALLFGILGTALAAVVMTGGLTNGWDAVAISTRRLLLKGAFQLFPDLLQTQREFQSQGRKWLRLDVLVGWVVPILCGAVFTALFASANPLIEQWLAVFDVSRQSWDFDVARALFWGALLMVAWPFLSVRLCERRVRQTPPTTDVPRVESRNLLLGPATIQRSLVLFNALFAVQTVLDAMYLWGGAALPQGMTYATYAHRGAYPLIVTALLAAAFVLAAMRPGGAGEQSPLIRRLVYIWVGQNVLLVISSILRLDLYVEVYSLTHLRIAAFIWMSLVAVGLVLIMVRIALRRSNGWLVGANALALALTLYACSLINFTAMIANYNLSYKREAVSGATSPDLIYLRALGPHAIPALDRYVVRRGLMTSHPLVQWRKEAALAHIKSMDDWRAWAFRDWRLQRYLDRRVDAKEGAIVTPERPSNP</sequence>